<dbReference type="Gramene" id="C.cajan_14423.t">
    <property type="protein sequence ID" value="C.cajan_14423.t"/>
    <property type="gene ID" value="C.cajan_14423"/>
</dbReference>
<dbReference type="Proteomes" id="UP000075243">
    <property type="component" value="Chromosome 10"/>
</dbReference>
<keyword evidence="2" id="KW-1185">Reference proteome</keyword>
<proteinExistence type="predicted"/>
<sequence>MFILDEWNSNKLSKEAIGRKTSNIVLIYASSLTYSSFGYERNCNVFKRNRLEHKGFHHDLIYVKYDQVVKRRDNLKDEGNPISLNDIDECNKCLIGDMDSDDDEAQNKRILDGDDPFTCGDVFRALEAIKPIMYTRHNKRKQLANRE</sequence>
<dbReference type="AlphaFoldDB" id="A0A151SX87"/>
<gene>
    <name evidence="1" type="ORF">KK1_014853</name>
</gene>
<evidence type="ECO:0000313" key="1">
    <source>
        <dbReference type="EMBL" id="KYP59417.1"/>
    </source>
</evidence>
<reference evidence="1 2" key="1">
    <citation type="journal article" date="2012" name="Nat. Biotechnol.">
        <title>Draft genome sequence of pigeonpea (Cajanus cajan), an orphan legume crop of resource-poor farmers.</title>
        <authorList>
            <person name="Varshney R.K."/>
            <person name="Chen W."/>
            <person name="Li Y."/>
            <person name="Bharti A.K."/>
            <person name="Saxena R.K."/>
            <person name="Schlueter J.A."/>
            <person name="Donoghue M.T."/>
            <person name="Azam S."/>
            <person name="Fan G."/>
            <person name="Whaley A.M."/>
            <person name="Farmer A.D."/>
            <person name="Sheridan J."/>
            <person name="Iwata A."/>
            <person name="Tuteja R."/>
            <person name="Penmetsa R.V."/>
            <person name="Wu W."/>
            <person name="Upadhyaya H.D."/>
            <person name="Yang S.P."/>
            <person name="Shah T."/>
            <person name="Saxena K.B."/>
            <person name="Michael T."/>
            <person name="McCombie W.R."/>
            <person name="Yang B."/>
            <person name="Zhang G."/>
            <person name="Yang H."/>
            <person name="Wang J."/>
            <person name="Spillane C."/>
            <person name="Cook D.R."/>
            <person name="May G.D."/>
            <person name="Xu X."/>
            <person name="Jackson S.A."/>
        </authorList>
    </citation>
    <scope>NUCLEOTIDE SEQUENCE [LARGE SCALE GENOMIC DNA]</scope>
    <source>
        <strain evidence="2">cv. Asha</strain>
    </source>
</reference>
<accession>A0A151SX87</accession>
<dbReference type="EMBL" id="CM003612">
    <property type="protein sequence ID" value="KYP59417.1"/>
    <property type="molecule type" value="Genomic_DNA"/>
</dbReference>
<name>A0A151SX87_CAJCA</name>
<organism evidence="1 2">
    <name type="scientific">Cajanus cajan</name>
    <name type="common">Pigeon pea</name>
    <name type="synonym">Cajanus indicus</name>
    <dbReference type="NCBI Taxonomy" id="3821"/>
    <lineage>
        <taxon>Eukaryota</taxon>
        <taxon>Viridiplantae</taxon>
        <taxon>Streptophyta</taxon>
        <taxon>Embryophyta</taxon>
        <taxon>Tracheophyta</taxon>
        <taxon>Spermatophyta</taxon>
        <taxon>Magnoliopsida</taxon>
        <taxon>eudicotyledons</taxon>
        <taxon>Gunneridae</taxon>
        <taxon>Pentapetalae</taxon>
        <taxon>rosids</taxon>
        <taxon>fabids</taxon>
        <taxon>Fabales</taxon>
        <taxon>Fabaceae</taxon>
        <taxon>Papilionoideae</taxon>
        <taxon>50 kb inversion clade</taxon>
        <taxon>NPAAA clade</taxon>
        <taxon>indigoferoid/millettioid clade</taxon>
        <taxon>Phaseoleae</taxon>
        <taxon>Cajanus</taxon>
    </lineage>
</organism>
<protein>
    <submittedName>
        <fullName evidence="1">Uncharacterized protein</fullName>
    </submittedName>
</protein>
<evidence type="ECO:0000313" key="2">
    <source>
        <dbReference type="Proteomes" id="UP000075243"/>
    </source>
</evidence>